<feature type="transmembrane region" description="Helical" evidence="2">
    <location>
        <begin position="100"/>
        <end position="119"/>
    </location>
</feature>
<accession>A0A9D1TL67</accession>
<keyword evidence="2" id="KW-1133">Transmembrane helix</keyword>
<reference evidence="3" key="2">
    <citation type="submission" date="2021-04" db="EMBL/GenBank/DDBJ databases">
        <authorList>
            <person name="Gilroy R."/>
        </authorList>
    </citation>
    <scope>NUCLEOTIDE SEQUENCE</scope>
    <source>
        <strain evidence="3">5790</strain>
    </source>
</reference>
<evidence type="ECO:0000313" key="4">
    <source>
        <dbReference type="Proteomes" id="UP000824162"/>
    </source>
</evidence>
<keyword evidence="2" id="KW-0812">Transmembrane</keyword>
<dbReference type="Proteomes" id="UP000824162">
    <property type="component" value="Unassembled WGS sequence"/>
</dbReference>
<proteinExistence type="predicted"/>
<evidence type="ECO:0000256" key="1">
    <source>
        <dbReference type="SAM" id="MobiDB-lite"/>
    </source>
</evidence>
<keyword evidence="2" id="KW-0472">Membrane</keyword>
<reference evidence="3" key="1">
    <citation type="journal article" date="2021" name="PeerJ">
        <title>Extensive microbial diversity within the chicken gut microbiome revealed by metagenomics and culture.</title>
        <authorList>
            <person name="Gilroy R."/>
            <person name="Ravi A."/>
            <person name="Getino M."/>
            <person name="Pursley I."/>
            <person name="Horton D.L."/>
            <person name="Alikhan N.F."/>
            <person name="Baker D."/>
            <person name="Gharbi K."/>
            <person name="Hall N."/>
            <person name="Watson M."/>
            <person name="Adriaenssens E.M."/>
            <person name="Foster-Nyarko E."/>
            <person name="Jarju S."/>
            <person name="Secka A."/>
            <person name="Antonio M."/>
            <person name="Oren A."/>
            <person name="Chaudhuri R.R."/>
            <person name="La Ragione R."/>
            <person name="Hildebrand F."/>
            <person name="Pallen M.J."/>
        </authorList>
    </citation>
    <scope>NUCLEOTIDE SEQUENCE</scope>
    <source>
        <strain evidence="3">5790</strain>
    </source>
</reference>
<comment type="caution">
    <text evidence="3">The sequence shown here is derived from an EMBL/GenBank/DDBJ whole genome shotgun (WGS) entry which is preliminary data.</text>
</comment>
<evidence type="ECO:0000256" key="2">
    <source>
        <dbReference type="SAM" id="Phobius"/>
    </source>
</evidence>
<gene>
    <name evidence="3" type="ORF">H9900_02220</name>
</gene>
<dbReference type="AlphaFoldDB" id="A0A9D1TL67"/>
<feature type="compositionally biased region" description="Pro residues" evidence="1">
    <location>
        <begin position="58"/>
        <end position="68"/>
    </location>
</feature>
<protein>
    <submittedName>
        <fullName evidence="3">Uncharacterized protein</fullName>
    </submittedName>
</protein>
<sequence>MYRRVYSAQAGSRQNPNPSAGTQRPSARSRTASGGGSAQSMNINAPQQQDPQLIDSPPQAPKPQPPPQKTTAQAVSSENILKSLFNKIPKSIYNRETGKLLGILTAEDLMLIALILMIADSDDNEDMALLIALVYILIA</sequence>
<name>A0A9D1TL67_9FIRM</name>
<feature type="compositionally biased region" description="Polar residues" evidence="1">
    <location>
        <begin position="41"/>
        <end position="51"/>
    </location>
</feature>
<feature type="region of interest" description="Disordered" evidence="1">
    <location>
        <begin position="1"/>
        <end position="76"/>
    </location>
</feature>
<evidence type="ECO:0000313" key="3">
    <source>
        <dbReference type="EMBL" id="HIV85607.1"/>
    </source>
</evidence>
<feature type="compositionally biased region" description="Polar residues" evidence="1">
    <location>
        <begin position="9"/>
        <end position="23"/>
    </location>
</feature>
<organism evidence="3 4">
    <name type="scientific">Candidatus Monoglobus merdigallinarum</name>
    <dbReference type="NCBI Taxonomy" id="2838698"/>
    <lineage>
        <taxon>Bacteria</taxon>
        <taxon>Bacillati</taxon>
        <taxon>Bacillota</taxon>
        <taxon>Clostridia</taxon>
        <taxon>Monoglobales</taxon>
        <taxon>Monoglobaceae</taxon>
        <taxon>Monoglobus</taxon>
    </lineage>
</organism>
<dbReference type="EMBL" id="DXIJ01000043">
    <property type="protein sequence ID" value="HIV85607.1"/>
    <property type="molecule type" value="Genomic_DNA"/>
</dbReference>